<dbReference type="EMBL" id="CP046457">
    <property type="protein sequence ID" value="QGT99411.1"/>
    <property type="molecule type" value="Genomic_DNA"/>
</dbReference>
<keyword evidence="10 11" id="KW-0670">Pyruvate</keyword>
<evidence type="ECO:0000256" key="7">
    <source>
        <dbReference type="ARBA" id="ARBA00023209"/>
    </source>
</evidence>
<comment type="cofactor">
    <cofactor evidence="11">
        <name>pyruvate</name>
        <dbReference type="ChEBI" id="CHEBI:15361"/>
    </cofactor>
    <text evidence="11">Binds 1 pyruvoyl group covalently per subunit.</text>
</comment>
<keyword evidence="1 11" id="KW-1003">Cell membrane</keyword>
<dbReference type="AlphaFoldDB" id="A0A6I6DIS9"/>
<dbReference type="PANTHER" id="PTHR35809:SF1">
    <property type="entry name" value="ARCHAETIDYLSERINE DECARBOXYLASE PROENZYME-RELATED"/>
    <property type="match status" value="1"/>
</dbReference>
<feature type="transmembrane region" description="Helical" evidence="12">
    <location>
        <begin position="12"/>
        <end position="45"/>
    </location>
</feature>
<dbReference type="PANTHER" id="PTHR35809">
    <property type="entry name" value="ARCHAETIDYLSERINE DECARBOXYLASE PROENZYME-RELATED"/>
    <property type="match status" value="1"/>
</dbReference>
<dbReference type="RefSeq" id="WP_156203312.1">
    <property type="nucleotide sequence ID" value="NZ_CP046457.1"/>
</dbReference>
<keyword evidence="6 11" id="KW-0865">Zymogen</keyword>
<dbReference type="HAMAP" id="MF_00664">
    <property type="entry name" value="PS_decarb_PSD_A"/>
    <property type="match status" value="1"/>
</dbReference>
<name>A0A6I6DIS9_9FIRM</name>
<keyword evidence="2 11" id="KW-0444">Lipid biosynthesis</keyword>
<keyword evidence="12" id="KW-1133">Transmembrane helix</keyword>
<evidence type="ECO:0000256" key="5">
    <source>
        <dbReference type="ARBA" id="ARBA00023136"/>
    </source>
</evidence>
<keyword evidence="12" id="KW-0812">Transmembrane</keyword>
<dbReference type="GO" id="GO:0004609">
    <property type="term" value="F:phosphatidylserine decarboxylase activity"/>
    <property type="evidence" value="ECO:0007669"/>
    <property type="project" value="UniProtKB-UniRule"/>
</dbReference>
<protein>
    <recommendedName>
        <fullName evidence="11">Phosphatidylserine decarboxylase proenzyme</fullName>
        <ecNumber evidence="11">4.1.1.65</ecNumber>
    </recommendedName>
    <component>
        <recommendedName>
            <fullName evidence="11">Phosphatidylserine decarboxylase alpha chain</fullName>
        </recommendedName>
    </component>
    <component>
        <recommendedName>
            <fullName evidence="11">Phosphatidylserine decarboxylase beta chain</fullName>
        </recommendedName>
    </component>
</protein>
<reference evidence="14" key="1">
    <citation type="journal article" date="2019" name="Microbiology">
        <title>Complete Genome Sequence of an Uncultured Bacterium of the Candidate Phylum Bipolaricaulota.</title>
        <authorList>
            <person name="Kadnikov V.V."/>
            <person name="Mardanov A.V."/>
            <person name="Beletsky A.V."/>
            <person name="Frank Y.A."/>
            <person name="Karnachuk O.V."/>
            <person name="Ravin N.V."/>
        </authorList>
    </citation>
    <scope>NUCLEOTIDE SEQUENCE [LARGE SCALE GENOMIC DNA]</scope>
</reference>
<comment type="subunit">
    <text evidence="11">Heterodimer of a large membrane-associated beta subunit and a small pyruvoyl-containing alpha subunit.</text>
</comment>
<feature type="modified residue" description="Pyruvic acid (Ser); by autocatalysis" evidence="11">
    <location>
        <position position="178"/>
    </location>
</feature>
<dbReference type="GO" id="GO:0006646">
    <property type="term" value="P:phosphatidylethanolamine biosynthetic process"/>
    <property type="evidence" value="ECO:0007669"/>
    <property type="project" value="UniProtKB-UniRule"/>
</dbReference>
<feature type="chain" id="PRO_5026394272" description="Phosphatidylserine decarboxylase beta chain" evidence="11">
    <location>
        <begin position="1"/>
        <end position="177"/>
    </location>
</feature>
<dbReference type="Pfam" id="PF02666">
    <property type="entry name" value="PS_Dcarbxylase"/>
    <property type="match status" value="1"/>
</dbReference>
<keyword evidence="3 11" id="KW-0210">Decarboxylase</keyword>
<dbReference type="UniPathway" id="UPA00558">
    <property type="reaction ID" value="UER00616"/>
</dbReference>
<keyword evidence="14" id="KW-1185">Reference proteome</keyword>
<evidence type="ECO:0000256" key="1">
    <source>
        <dbReference type="ARBA" id="ARBA00022475"/>
    </source>
</evidence>
<evidence type="ECO:0000256" key="6">
    <source>
        <dbReference type="ARBA" id="ARBA00023145"/>
    </source>
</evidence>
<evidence type="ECO:0000256" key="8">
    <source>
        <dbReference type="ARBA" id="ARBA00023239"/>
    </source>
</evidence>
<organism evidence="13 14">
    <name type="scientific">Candidatus Syntrophocurvum alkaliphilum</name>
    <dbReference type="NCBI Taxonomy" id="2293317"/>
    <lineage>
        <taxon>Bacteria</taxon>
        <taxon>Bacillati</taxon>
        <taxon>Bacillota</taxon>
        <taxon>Clostridia</taxon>
        <taxon>Eubacteriales</taxon>
        <taxon>Syntrophomonadaceae</taxon>
        <taxon>Candidatus Syntrophocurvum</taxon>
    </lineage>
</organism>
<keyword evidence="8 11" id="KW-0456">Lyase</keyword>
<evidence type="ECO:0000256" key="12">
    <source>
        <dbReference type="SAM" id="Phobius"/>
    </source>
</evidence>
<dbReference type="InterPro" id="IPR033175">
    <property type="entry name" value="PSD-A"/>
</dbReference>
<proteinExistence type="inferred from homology"/>
<evidence type="ECO:0000256" key="4">
    <source>
        <dbReference type="ARBA" id="ARBA00023098"/>
    </source>
</evidence>
<evidence type="ECO:0000256" key="3">
    <source>
        <dbReference type="ARBA" id="ARBA00022793"/>
    </source>
</evidence>
<dbReference type="GO" id="GO:0005886">
    <property type="term" value="C:plasma membrane"/>
    <property type="evidence" value="ECO:0007669"/>
    <property type="project" value="UniProtKB-SubCell"/>
</dbReference>
<evidence type="ECO:0000313" key="13">
    <source>
        <dbReference type="EMBL" id="QGT99411.1"/>
    </source>
</evidence>
<comment type="catalytic activity">
    <reaction evidence="11">
        <text>a 1,2-diacyl-sn-glycero-3-phospho-L-serine + H(+) = a 1,2-diacyl-sn-glycero-3-phosphoethanolamine + CO2</text>
        <dbReference type="Rhea" id="RHEA:20828"/>
        <dbReference type="ChEBI" id="CHEBI:15378"/>
        <dbReference type="ChEBI" id="CHEBI:16526"/>
        <dbReference type="ChEBI" id="CHEBI:57262"/>
        <dbReference type="ChEBI" id="CHEBI:64612"/>
        <dbReference type="EC" id="4.1.1.65"/>
    </reaction>
</comment>
<gene>
    <name evidence="11" type="primary">psd</name>
    <name evidence="13" type="ORF">SYNTR_0818</name>
</gene>
<feature type="active site" description="Schiff-base intermediate with substrate; via pyruvic acid" evidence="11">
    <location>
        <position position="178"/>
    </location>
</feature>
<accession>A0A6I6DIS9</accession>
<dbReference type="EC" id="4.1.1.65" evidence="11"/>
<dbReference type="OrthoDB" id="9790893at2"/>
<evidence type="ECO:0000256" key="10">
    <source>
        <dbReference type="ARBA" id="ARBA00023317"/>
    </source>
</evidence>
<keyword evidence="4 11" id="KW-0443">Lipid metabolism</keyword>
<comment type="pathway">
    <text evidence="11">Phospholipid metabolism; phosphatidylethanolamine biosynthesis; phosphatidylethanolamine from CDP-diacylglycerol: step 2/2.</text>
</comment>
<evidence type="ECO:0000256" key="11">
    <source>
        <dbReference type="HAMAP-Rule" id="MF_00664"/>
    </source>
</evidence>
<evidence type="ECO:0000256" key="2">
    <source>
        <dbReference type="ARBA" id="ARBA00022516"/>
    </source>
</evidence>
<comment type="PTM">
    <text evidence="11">Is synthesized initially as an inactive proenzyme. Formation of the active enzyme involves a self-maturation process in which the active site pyruvoyl group is generated from an internal serine residue via an autocatalytic post-translational modification. Two non-identical subunits are generated from the proenzyme in this reaction, and the pyruvate is formed at the N-terminus of the alpha chain, which is derived from the carboxyl end of the proenzyme. The post-translation cleavage follows an unusual pathway, termed non-hydrolytic serinolysis, in which the side chain hydroxyl group of the serine supplies its oxygen atom to form the C-terminus of the beta chain, while the remainder of the serine residue undergoes an oxidative deamination to produce ammonia and the pyruvoyl prosthetic group on the alpha chain.</text>
</comment>
<feature type="site" description="Cleavage (non-hydrolytic); by autocatalysis" evidence="11">
    <location>
        <begin position="177"/>
        <end position="178"/>
    </location>
</feature>
<dbReference type="Proteomes" id="UP000426444">
    <property type="component" value="Chromosome"/>
</dbReference>
<sequence>MKNYIAREGLPFILLFTLLSIICLYFFYNLAIIPLLLTFFCIYFFRDPERVLTDTKDMIVSPADGKIMSIEEINEQKYLNKKVIKVSIFLSVFDVHINRIPIDGKVLTVHNVGGIFLPAYKKDASDKNVRTYIILETNWGKVMVAQITGLIARRIVCRVKPGDNVFIGDRYGLIKFGSCTEIYMPLEAEILVKPGDKVRGGESIIAKLRN</sequence>
<feature type="chain" id="PRO_5026394273" description="Phosphatidylserine decarboxylase alpha chain" evidence="11">
    <location>
        <begin position="178"/>
        <end position="210"/>
    </location>
</feature>
<comment type="similarity">
    <text evidence="11">Belongs to the phosphatidylserine decarboxylase family. PSD-A subfamily.</text>
</comment>
<keyword evidence="7 11" id="KW-0594">Phospholipid biosynthesis</keyword>
<dbReference type="KEGG" id="salq:SYNTR_0818"/>
<keyword evidence="9 11" id="KW-1208">Phospholipid metabolism</keyword>
<keyword evidence="5 11" id="KW-0472">Membrane</keyword>
<comment type="function">
    <text evidence="11">Catalyzes the formation of phosphatidylethanolamine (PtdEtn) from phosphatidylserine (PtdSer).</text>
</comment>
<comment type="subcellular location">
    <subcellularLocation>
        <location evidence="11">Cell membrane</location>
        <topology evidence="11">Peripheral membrane protein</topology>
    </subcellularLocation>
</comment>
<dbReference type="InterPro" id="IPR003817">
    <property type="entry name" value="PS_Dcarbxylase"/>
</dbReference>
<dbReference type="NCBIfam" id="NF003678">
    <property type="entry name" value="PRK05305.1-2"/>
    <property type="match status" value="1"/>
</dbReference>
<dbReference type="NCBIfam" id="NF003685">
    <property type="entry name" value="PRK05305.2-5"/>
    <property type="match status" value="1"/>
</dbReference>
<evidence type="ECO:0000256" key="9">
    <source>
        <dbReference type="ARBA" id="ARBA00023264"/>
    </source>
</evidence>
<evidence type="ECO:0000313" key="14">
    <source>
        <dbReference type="Proteomes" id="UP000426444"/>
    </source>
</evidence>